<name>A0A091ARH6_9GAMM</name>
<keyword evidence="2" id="KW-1185">Reference proteome</keyword>
<evidence type="ECO:0000313" key="2">
    <source>
        <dbReference type="Proteomes" id="UP000029385"/>
    </source>
</evidence>
<comment type="caution">
    <text evidence="1">The sequence shown here is derived from an EMBL/GenBank/DDBJ whole genome shotgun (WGS) entry which is preliminary data.</text>
</comment>
<dbReference type="Proteomes" id="UP000029385">
    <property type="component" value="Unassembled WGS sequence"/>
</dbReference>
<dbReference type="EMBL" id="AVCI01000007">
    <property type="protein sequence ID" value="KFN42798.1"/>
    <property type="molecule type" value="Genomic_DNA"/>
</dbReference>
<proteinExistence type="predicted"/>
<dbReference type="AlphaFoldDB" id="A0A091ARH6"/>
<evidence type="ECO:0000313" key="1">
    <source>
        <dbReference type="EMBL" id="KFN42798.1"/>
    </source>
</evidence>
<gene>
    <name evidence="1" type="ORF">N789_11755</name>
</gene>
<accession>A0A091ARH6</accession>
<organism evidence="1 2">
    <name type="scientific">Arenimonas oryziterrae DSM 21050 = YC6267</name>
    <dbReference type="NCBI Taxonomy" id="1121015"/>
    <lineage>
        <taxon>Bacteria</taxon>
        <taxon>Pseudomonadati</taxon>
        <taxon>Pseudomonadota</taxon>
        <taxon>Gammaproteobacteria</taxon>
        <taxon>Lysobacterales</taxon>
        <taxon>Lysobacteraceae</taxon>
        <taxon>Arenimonas</taxon>
    </lineage>
</organism>
<sequence length="44" mass="4558">MALGVQADGSQVVFADALRDQVAVEHASLLVIAGDLLVGGMRTY</sequence>
<protein>
    <submittedName>
        <fullName evidence="1">Uncharacterized protein</fullName>
    </submittedName>
</protein>
<reference evidence="1 2" key="1">
    <citation type="submission" date="2013-09" db="EMBL/GenBank/DDBJ databases">
        <title>Genome sequencing of Arenimonas oryziterrae.</title>
        <authorList>
            <person name="Chen F."/>
            <person name="Wang G."/>
        </authorList>
    </citation>
    <scope>NUCLEOTIDE SEQUENCE [LARGE SCALE GENOMIC DNA]</scope>
    <source>
        <strain evidence="1 2">YC6267</strain>
    </source>
</reference>